<feature type="domain" description="Polymerase/histidinol phosphatase N-terminal" evidence="1">
    <location>
        <begin position="2"/>
        <end position="67"/>
    </location>
</feature>
<dbReference type="GO" id="GO:0003887">
    <property type="term" value="F:DNA-directed DNA polymerase activity"/>
    <property type="evidence" value="ECO:0007669"/>
    <property type="project" value="UniProtKB-EC"/>
</dbReference>
<keyword evidence="3" id="KW-1185">Reference proteome</keyword>
<dbReference type="Proteomes" id="UP000006242">
    <property type="component" value="Unassembled WGS sequence"/>
</dbReference>
<dbReference type="CDD" id="cd07438">
    <property type="entry name" value="PHP_HisPPase_AMP"/>
    <property type="match status" value="1"/>
</dbReference>
<dbReference type="EC" id="2.7.7.7" evidence="2"/>
<evidence type="ECO:0000313" key="2">
    <source>
        <dbReference type="EMBL" id="ERJ20885.1"/>
    </source>
</evidence>
<dbReference type="SUPFAM" id="SSF89550">
    <property type="entry name" value="PHP domain-like"/>
    <property type="match status" value="1"/>
</dbReference>
<keyword evidence="2" id="KW-0548">Nucleotidyltransferase</keyword>
<keyword evidence="2" id="KW-0808">Transferase</keyword>
<dbReference type="InterPro" id="IPR016195">
    <property type="entry name" value="Pol/histidinol_Pase-like"/>
</dbReference>
<sequence length="277" mass="29889">MIDLHSHSTRSDGRLTPTELVARAAEAGVETLALTDHDTIDGLAEARTAAQAHGIRLINGVEISVTWQKRTLHVVGLAFDQTHAGLAGGLAALQQVRRERAERIAAKIEKQGVENALERAQALAGDGQITRPHFARLLIEDGICRDNAQAFKRYLRPGRDGHVTVEWTTLIRAVQWIQGAGGMAVLAHPFGYGFSGAWRQRAVTAFAAAGGDGLEICTGTTDRQQEVTAARDADQHGLAGSVGSDFHAPEQFWLALGRLRALPGGMHSVWDDPRFDT</sequence>
<reference evidence="2 3" key="1">
    <citation type="journal article" date="2011" name="J. Bacteriol.">
        <title>Genome sequence of Salinisphaera shabanensis, a gammaproteobacterium from the harsh, variable environment of the brine-seawater interface of the Shaban Deep in the Red Sea.</title>
        <authorList>
            <person name="Antunes A."/>
            <person name="Alam I."/>
            <person name="Bajic V.B."/>
            <person name="Stingl U."/>
        </authorList>
    </citation>
    <scope>NUCLEOTIDE SEQUENCE [LARGE SCALE GENOMIC DNA]</scope>
    <source>
        <strain evidence="2 3">E1L3A</strain>
    </source>
</reference>
<dbReference type="GO" id="GO:0035312">
    <property type="term" value="F:5'-3' DNA exonuclease activity"/>
    <property type="evidence" value="ECO:0007669"/>
    <property type="project" value="TreeGrafter"/>
</dbReference>
<dbReference type="InterPro" id="IPR004013">
    <property type="entry name" value="PHP_dom"/>
</dbReference>
<dbReference type="PANTHER" id="PTHR42924:SF3">
    <property type="entry name" value="POLYMERASE_HISTIDINOL PHOSPHATASE N-TERMINAL DOMAIN-CONTAINING PROTEIN"/>
    <property type="match status" value="1"/>
</dbReference>
<organism evidence="2 3">
    <name type="scientific">Salinisphaera shabanensis E1L3A</name>
    <dbReference type="NCBI Taxonomy" id="1033802"/>
    <lineage>
        <taxon>Bacteria</taxon>
        <taxon>Pseudomonadati</taxon>
        <taxon>Pseudomonadota</taxon>
        <taxon>Gammaproteobacteria</taxon>
        <taxon>Salinisphaerales</taxon>
        <taxon>Salinisphaeraceae</taxon>
        <taxon>Salinisphaera</taxon>
    </lineage>
</organism>
<reference evidence="2 3" key="2">
    <citation type="journal article" date="2013" name="PLoS ONE">
        <title>INDIGO - INtegrated Data Warehouse of MIcrobial GenOmes with Examples from the Red Sea Extremophiles.</title>
        <authorList>
            <person name="Alam I."/>
            <person name="Antunes A."/>
            <person name="Kamau A.A."/>
            <person name="Ba Alawi W."/>
            <person name="Kalkatawi M."/>
            <person name="Stingl U."/>
            <person name="Bajic V.B."/>
        </authorList>
    </citation>
    <scope>NUCLEOTIDE SEQUENCE [LARGE SCALE GENOMIC DNA]</scope>
    <source>
        <strain evidence="2 3">E1L3A</strain>
    </source>
</reference>
<dbReference type="AlphaFoldDB" id="U2ET84"/>
<dbReference type="Gene3D" id="3.20.20.140">
    <property type="entry name" value="Metal-dependent hydrolases"/>
    <property type="match status" value="1"/>
</dbReference>
<dbReference type="EMBL" id="AFNV02000001">
    <property type="protein sequence ID" value="ERJ20885.1"/>
    <property type="molecule type" value="Genomic_DNA"/>
</dbReference>
<dbReference type="STRING" id="1033802.SSPSH_000227"/>
<accession>U2ET84</accession>
<comment type="caution">
    <text evidence="2">The sequence shown here is derived from an EMBL/GenBank/DDBJ whole genome shotgun (WGS) entry which is preliminary data.</text>
</comment>
<dbReference type="eggNOG" id="COG0613">
    <property type="taxonomic scope" value="Bacteria"/>
</dbReference>
<dbReference type="Gene3D" id="1.10.150.650">
    <property type="match status" value="1"/>
</dbReference>
<dbReference type="InterPro" id="IPR052018">
    <property type="entry name" value="PHP_domain"/>
</dbReference>
<dbReference type="RefSeq" id="WP_006913197.1">
    <property type="nucleotide sequence ID" value="NZ_AFNV02000001.1"/>
</dbReference>
<proteinExistence type="predicted"/>
<dbReference type="InterPro" id="IPR003141">
    <property type="entry name" value="Pol/His_phosphatase_N"/>
</dbReference>
<dbReference type="PANTHER" id="PTHR42924">
    <property type="entry name" value="EXONUCLEASE"/>
    <property type="match status" value="1"/>
</dbReference>
<dbReference type="SMART" id="SM00481">
    <property type="entry name" value="POLIIIAc"/>
    <property type="match status" value="1"/>
</dbReference>
<name>U2ET84_9GAMM</name>
<evidence type="ECO:0000313" key="3">
    <source>
        <dbReference type="Proteomes" id="UP000006242"/>
    </source>
</evidence>
<evidence type="ECO:0000259" key="1">
    <source>
        <dbReference type="SMART" id="SM00481"/>
    </source>
</evidence>
<gene>
    <name evidence="2" type="primary">trpH</name>
    <name evidence="2" type="ORF">SSPSH_000227</name>
</gene>
<protein>
    <submittedName>
        <fullName evidence="2">Protein TrpH</fullName>
        <ecNumber evidence="2">2.7.7.7</ecNumber>
    </submittedName>
</protein>
<dbReference type="Pfam" id="PF02811">
    <property type="entry name" value="PHP"/>
    <property type="match status" value="1"/>
</dbReference>
<dbReference type="GO" id="GO:0004534">
    <property type="term" value="F:5'-3' RNA exonuclease activity"/>
    <property type="evidence" value="ECO:0007669"/>
    <property type="project" value="TreeGrafter"/>
</dbReference>